<organism evidence="2 3">
    <name type="scientific">Panagrellus redivivus</name>
    <name type="common">Microworm</name>
    <dbReference type="NCBI Taxonomy" id="6233"/>
    <lineage>
        <taxon>Eukaryota</taxon>
        <taxon>Metazoa</taxon>
        <taxon>Ecdysozoa</taxon>
        <taxon>Nematoda</taxon>
        <taxon>Chromadorea</taxon>
        <taxon>Rhabditida</taxon>
        <taxon>Tylenchina</taxon>
        <taxon>Panagrolaimomorpha</taxon>
        <taxon>Panagrolaimoidea</taxon>
        <taxon>Panagrolaimidae</taxon>
        <taxon>Panagrellus</taxon>
    </lineage>
</organism>
<evidence type="ECO:0000256" key="1">
    <source>
        <dbReference type="SAM" id="MobiDB-lite"/>
    </source>
</evidence>
<dbReference type="AlphaFoldDB" id="A0A7E4W571"/>
<dbReference type="Proteomes" id="UP000492821">
    <property type="component" value="Unassembled WGS sequence"/>
</dbReference>
<feature type="compositionally biased region" description="Polar residues" evidence="1">
    <location>
        <begin position="230"/>
        <end position="239"/>
    </location>
</feature>
<sequence length="757" mass="84465">MQTVNPWVNNSRATPVMNGYHMSGHQSPLNHPGNGSANYGPIPGRQTPRGSCWDPAPHHPTGLPLNVATQWASALASSFYGSWPPNGGPPGSGQNCSPGQGKVSSPPGMWKSPPSQHNRWTPVSHEAAFTDEAKKHNFRGMPNSPQTWGTKVDQMTPWDVGTTAENQVPPPTSPNGGGWSTDPRWGMSQWRQTVNSDSDWTGNGTHPQDDSGWNVSPQEQHVSTKRHGSNDSANTNWGPQSGEAPANDMVWHDPSVKVKKHARDTGTAIWGDPETQKHHYSEIRHWKNADNSNYGYTAVPPGADWTTVNNDYHQSGSHWNPKPRHTHWVTPNAWYDPHDDKQPETLIPKLAQSVRVSTFFETLNEIRRLNPTVGKQISDQFEGAVNRKWVQPFVLRTQLSPEFAKLHQLVKRMFIKENQLLKLTTRPVTPETPLKKEKILTEMQQAQTELLEIHRIISGASSVTSPTDGQSRLRQWKSGSVSKPNNADVNGFQRGNSFGVGSGDNSDTMNAILNATNRLSINTDNVETWKQGTLDWSPPKSFETVRKSSDESNHSALHEPQEFIPGKKWEWRDPSKIAEDPNATPGSCKPNPLLTASSTLRLQLNTTPKETNNVMSPNNPQNNVDWGQMGKQSRGGNMLSSLMSPSSPHHNGLDSSQYWLLFQLDNITENQFQQICHRAGRVINFCMITPQYACVKFNTSNTDYVIQRIKSEYPFMPEQLRFVSDDEFAKMIKQARCMFDVNSSGSQQSPSAVSPWN</sequence>
<feature type="compositionally biased region" description="Polar residues" evidence="1">
    <location>
        <begin position="462"/>
        <end position="496"/>
    </location>
</feature>
<feature type="compositionally biased region" description="Polar residues" evidence="1">
    <location>
        <begin position="189"/>
        <end position="221"/>
    </location>
</feature>
<accession>A0A7E4W571</accession>
<feature type="compositionally biased region" description="Polar residues" evidence="1">
    <location>
        <begin position="24"/>
        <end position="37"/>
    </location>
</feature>
<feature type="region of interest" description="Disordered" evidence="1">
    <location>
        <begin position="161"/>
        <end position="244"/>
    </location>
</feature>
<feature type="region of interest" description="Disordered" evidence="1">
    <location>
        <begin position="21"/>
        <end position="57"/>
    </location>
</feature>
<feature type="region of interest" description="Disordered" evidence="1">
    <location>
        <begin position="83"/>
        <end position="120"/>
    </location>
</feature>
<keyword evidence="2" id="KW-1185">Reference proteome</keyword>
<reference evidence="2" key="1">
    <citation type="journal article" date="2013" name="Genetics">
        <title>The draft genome and transcriptome of Panagrellus redivivus are shaped by the harsh demands of a free-living lifestyle.</title>
        <authorList>
            <person name="Srinivasan J."/>
            <person name="Dillman A.R."/>
            <person name="Macchietto M.G."/>
            <person name="Heikkinen L."/>
            <person name="Lakso M."/>
            <person name="Fracchia K.M."/>
            <person name="Antoshechkin I."/>
            <person name="Mortazavi A."/>
            <person name="Wong G."/>
            <person name="Sternberg P.W."/>
        </authorList>
    </citation>
    <scope>NUCLEOTIDE SEQUENCE [LARGE SCALE GENOMIC DNA]</scope>
    <source>
        <strain evidence="2">MT8872</strain>
    </source>
</reference>
<dbReference type="WBParaSite" id="Pan_g6215.t1">
    <property type="protein sequence ID" value="Pan_g6215.t1"/>
    <property type="gene ID" value="Pan_g6215"/>
</dbReference>
<evidence type="ECO:0000313" key="2">
    <source>
        <dbReference type="Proteomes" id="UP000492821"/>
    </source>
</evidence>
<feature type="region of interest" description="Disordered" evidence="1">
    <location>
        <begin position="462"/>
        <end position="503"/>
    </location>
</feature>
<protein>
    <submittedName>
        <fullName evidence="3">RRM domain-containing protein</fullName>
    </submittedName>
</protein>
<proteinExistence type="predicted"/>
<name>A0A7E4W571_PANRE</name>
<evidence type="ECO:0000313" key="3">
    <source>
        <dbReference type="WBParaSite" id="Pan_g6215.t1"/>
    </source>
</evidence>
<feature type="compositionally biased region" description="Low complexity" evidence="1">
    <location>
        <begin position="92"/>
        <end position="101"/>
    </location>
</feature>
<reference evidence="3" key="2">
    <citation type="submission" date="2020-10" db="UniProtKB">
        <authorList>
            <consortium name="WormBaseParasite"/>
        </authorList>
    </citation>
    <scope>IDENTIFICATION</scope>
</reference>